<organism evidence="1 2">
    <name type="scientific">Hypoxylon rubiginosum</name>
    <dbReference type="NCBI Taxonomy" id="110542"/>
    <lineage>
        <taxon>Eukaryota</taxon>
        <taxon>Fungi</taxon>
        <taxon>Dikarya</taxon>
        <taxon>Ascomycota</taxon>
        <taxon>Pezizomycotina</taxon>
        <taxon>Sordariomycetes</taxon>
        <taxon>Xylariomycetidae</taxon>
        <taxon>Xylariales</taxon>
        <taxon>Hypoxylaceae</taxon>
        <taxon>Hypoxylon</taxon>
    </lineage>
</organism>
<evidence type="ECO:0000313" key="1">
    <source>
        <dbReference type="EMBL" id="KAI6083941.1"/>
    </source>
</evidence>
<proteinExistence type="predicted"/>
<name>A0ACC0CTW4_9PEZI</name>
<accession>A0ACC0CTW4</accession>
<protein>
    <submittedName>
        <fullName evidence="1">Uncharacterized protein</fullName>
    </submittedName>
</protein>
<comment type="caution">
    <text evidence="1">The sequence shown here is derived from an EMBL/GenBank/DDBJ whole genome shotgun (WGS) entry which is preliminary data.</text>
</comment>
<keyword evidence="2" id="KW-1185">Reference proteome</keyword>
<dbReference type="Proteomes" id="UP001497680">
    <property type="component" value="Unassembled WGS sequence"/>
</dbReference>
<gene>
    <name evidence="1" type="ORF">F4821DRAFT_243715</name>
</gene>
<sequence>MTSDVNISRRPNLEPIWTNHYHLGGIPKMAARPGPGPLSAGLSPSAMSPRTIPSPNPIHPASYDGSMQRQDRALVDSLDQRAKHVISTAPLTPIDEYTPSPLVARLEKISILPPMSLPHGPTAPASPGLSSRRDSYASGRTSLPVTPARSPSYFTASDTSPTSSRRGSISLLEVQDQLRTWGHVFYGNAKNADAFIIARSLRRNNGLSPTDARKHDYRQGPPNTPITPSPSKRLTVRAIVRPRALDRPSFLIQRNFDVDQLRATVPDPPRRYNHAVHQRRPSGNLPERSPTSPQAYTHLTPAQSRSRRSSSVQSSTLLRAGANNSIDMESLMRDAKAVPIHLKYARVYLPVIAALLTSGHVREGDVIYLPLPHAEAWPQTARYVYTGQGELTDAVRENILYLAGKV</sequence>
<reference evidence="1 2" key="1">
    <citation type="journal article" date="2022" name="New Phytol.">
        <title>Ecological generalism drives hyperdiversity of secondary metabolite gene clusters in xylarialean endophytes.</title>
        <authorList>
            <person name="Franco M.E.E."/>
            <person name="Wisecaver J.H."/>
            <person name="Arnold A.E."/>
            <person name="Ju Y.M."/>
            <person name="Slot J.C."/>
            <person name="Ahrendt S."/>
            <person name="Moore L.P."/>
            <person name="Eastman K.E."/>
            <person name="Scott K."/>
            <person name="Konkel Z."/>
            <person name="Mondo S.J."/>
            <person name="Kuo A."/>
            <person name="Hayes R.D."/>
            <person name="Haridas S."/>
            <person name="Andreopoulos B."/>
            <person name="Riley R."/>
            <person name="LaButti K."/>
            <person name="Pangilinan J."/>
            <person name="Lipzen A."/>
            <person name="Amirebrahimi M."/>
            <person name="Yan J."/>
            <person name="Adam C."/>
            <person name="Keymanesh K."/>
            <person name="Ng V."/>
            <person name="Louie K."/>
            <person name="Northen T."/>
            <person name="Drula E."/>
            <person name="Henrissat B."/>
            <person name="Hsieh H.M."/>
            <person name="Youens-Clark K."/>
            <person name="Lutzoni F."/>
            <person name="Miadlikowska J."/>
            <person name="Eastwood D.C."/>
            <person name="Hamelin R.C."/>
            <person name="Grigoriev I.V."/>
            <person name="U'Ren J.M."/>
        </authorList>
    </citation>
    <scope>NUCLEOTIDE SEQUENCE [LARGE SCALE GENOMIC DNA]</scope>
    <source>
        <strain evidence="1 2">ER1909</strain>
    </source>
</reference>
<evidence type="ECO:0000313" key="2">
    <source>
        <dbReference type="Proteomes" id="UP001497680"/>
    </source>
</evidence>
<dbReference type="EMBL" id="MU394344">
    <property type="protein sequence ID" value="KAI6083941.1"/>
    <property type="molecule type" value="Genomic_DNA"/>
</dbReference>